<dbReference type="AlphaFoldDB" id="A0A2S2RAA2"/>
<dbReference type="OrthoDB" id="6617068at2759"/>
<evidence type="ECO:0000313" key="2">
    <source>
        <dbReference type="EMBL" id="MBY86976.1"/>
    </source>
</evidence>
<dbReference type="Gene3D" id="2.40.70.10">
    <property type="entry name" value="Acid Proteases"/>
    <property type="match status" value="1"/>
</dbReference>
<dbReference type="EMBL" id="GGMS01017773">
    <property type="protein sequence ID" value="MBY86976.1"/>
    <property type="molecule type" value="Transcribed_RNA"/>
</dbReference>
<dbReference type="GO" id="GO:0071897">
    <property type="term" value="P:DNA biosynthetic process"/>
    <property type="evidence" value="ECO:0007669"/>
    <property type="project" value="UniProtKB-ARBA"/>
</dbReference>
<evidence type="ECO:0008006" key="3">
    <source>
        <dbReference type="Google" id="ProtNLM"/>
    </source>
</evidence>
<dbReference type="InterPro" id="IPR043502">
    <property type="entry name" value="DNA/RNA_pol_sf"/>
</dbReference>
<dbReference type="InterPro" id="IPR050951">
    <property type="entry name" value="Retrovirus_Pol_polyprotein"/>
</dbReference>
<dbReference type="SUPFAM" id="SSF50630">
    <property type="entry name" value="Acid proteases"/>
    <property type="match status" value="1"/>
</dbReference>
<proteinExistence type="predicted"/>
<feature type="compositionally biased region" description="Polar residues" evidence="1">
    <location>
        <begin position="1"/>
        <end position="11"/>
    </location>
</feature>
<accession>A0A2S2RAA2</accession>
<organism evidence="2">
    <name type="scientific">Sipha flava</name>
    <name type="common">yellow sugarcane aphid</name>
    <dbReference type="NCBI Taxonomy" id="143950"/>
    <lineage>
        <taxon>Eukaryota</taxon>
        <taxon>Metazoa</taxon>
        <taxon>Ecdysozoa</taxon>
        <taxon>Arthropoda</taxon>
        <taxon>Hexapoda</taxon>
        <taxon>Insecta</taxon>
        <taxon>Pterygota</taxon>
        <taxon>Neoptera</taxon>
        <taxon>Paraneoptera</taxon>
        <taxon>Hemiptera</taxon>
        <taxon>Sternorrhyncha</taxon>
        <taxon>Aphidomorpha</taxon>
        <taxon>Aphidoidea</taxon>
        <taxon>Aphididae</taxon>
        <taxon>Sipha</taxon>
    </lineage>
</organism>
<sequence>MSSAEFKNTGLSHRDHEVRNKKNAWDQGARIQGHFQSTSSSKYLKGKDQGVSTVPKVNQCRVCGKRHTGIQNCKYKNYHCNLCSSIGHLAVMCNKSKSTNFLNIEKVEENTFESLILNIETNDSKPIMLDVKINDIKLKAQLDSGSGLTIISEITFYELFDKNTILNKVFKNVNGYTGEKINILGFFFLQTLISKIKLSKILKIYVVEKGGPNLLGRDFMVKFNIKLTNINMLDNFEQLKNKYSKLFSDGMGKYIYEKFKTRLKDNATPIFHKPRQIPFAYKKRVEEQLCRLEKLGVILKGDGKIRICADYKVTVNMFVREVKYSLPRIEEIFQKVS</sequence>
<dbReference type="PANTHER" id="PTHR37984:SF9">
    <property type="entry name" value="INTEGRASE CATALYTIC DOMAIN-CONTAINING PROTEIN"/>
    <property type="match status" value="1"/>
</dbReference>
<dbReference type="PANTHER" id="PTHR37984">
    <property type="entry name" value="PROTEIN CBG26694"/>
    <property type="match status" value="1"/>
</dbReference>
<dbReference type="Gene3D" id="3.10.10.10">
    <property type="entry name" value="HIV Type 1 Reverse Transcriptase, subunit A, domain 1"/>
    <property type="match status" value="1"/>
</dbReference>
<gene>
    <name evidence="2" type="primary">K02A2.6_3</name>
    <name evidence="2" type="ORF">g.23533</name>
</gene>
<dbReference type="InterPro" id="IPR021109">
    <property type="entry name" value="Peptidase_aspartic_dom_sf"/>
</dbReference>
<feature type="compositionally biased region" description="Basic and acidic residues" evidence="1">
    <location>
        <begin position="12"/>
        <end position="24"/>
    </location>
</feature>
<name>A0A2S2RAA2_9HEMI</name>
<protein>
    <recommendedName>
        <fullName evidence="3">Peptidase A2 domain-containing protein</fullName>
    </recommendedName>
</protein>
<dbReference type="SUPFAM" id="SSF56672">
    <property type="entry name" value="DNA/RNA polymerases"/>
    <property type="match status" value="1"/>
</dbReference>
<evidence type="ECO:0000256" key="1">
    <source>
        <dbReference type="SAM" id="MobiDB-lite"/>
    </source>
</evidence>
<reference evidence="2" key="1">
    <citation type="submission" date="2018-04" db="EMBL/GenBank/DDBJ databases">
        <title>Transcriptome assembly of Sipha flava.</title>
        <authorList>
            <person name="Scully E.D."/>
            <person name="Geib S.M."/>
            <person name="Palmer N.A."/>
            <person name="Koch K."/>
            <person name="Bradshaw J."/>
            <person name="Heng-Moss T."/>
            <person name="Sarath G."/>
        </authorList>
    </citation>
    <scope>NUCLEOTIDE SEQUENCE</scope>
</reference>
<feature type="region of interest" description="Disordered" evidence="1">
    <location>
        <begin position="1"/>
        <end position="29"/>
    </location>
</feature>